<evidence type="ECO:0000256" key="1">
    <source>
        <dbReference type="SAM" id="SignalP"/>
    </source>
</evidence>
<dbReference type="Pfam" id="PF19580">
    <property type="entry name" value="Exo_endo_phos_3"/>
    <property type="match status" value="1"/>
</dbReference>
<dbReference type="AlphaFoldDB" id="A0A2W7IGP7"/>
<organism evidence="3 4">
    <name type="scientific">Mesonia algae</name>
    <dbReference type="NCBI Taxonomy" id="213248"/>
    <lineage>
        <taxon>Bacteria</taxon>
        <taxon>Pseudomonadati</taxon>
        <taxon>Bacteroidota</taxon>
        <taxon>Flavobacteriia</taxon>
        <taxon>Flavobacteriales</taxon>
        <taxon>Flavobacteriaceae</taxon>
        <taxon>Mesonia</taxon>
    </lineage>
</organism>
<dbReference type="InterPro" id="IPR036691">
    <property type="entry name" value="Endo/exonu/phosph_ase_sf"/>
</dbReference>
<keyword evidence="3" id="KW-0540">Nuclease</keyword>
<dbReference type="InterPro" id="IPR005135">
    <property type="entry name" value="Endo/exonuclease/phosphatase"/>
</dbReference>
<reference evidence="3 4" key="1">
    <citation type="submission" date="2018-06" db="EMBL/GenBank/DDBJ databases">
        <title>Genomic Encyclopedia of Archaeal and Bacterial Type Strains, Phase II (KMG-II): from individual species to whole genera.</title>
        <authorList>
            <person name="Goeker M."/>
        </authorList>
    </citation>
    <scope>NUCLEOTIDE SEQUENCE [LARGE SCALE GENOMIC DNA]</scope>
    <source>
        <strain evidence="3 4">DSM 15361</strain>
    </source>
</reference>
<proteinExistence type="predicted"/>
<feature type="chain" id="PRO_5015867627" evidence="1">
    <location>
        <begin position="22"/>
        <end position="361"/>
    </location>
</feature>
<evidence type="ECO:0000313" key="3">
    <source>
        <dbReference type="EMBL" id="PZW44305.1"/>
    </source>
</evidence>
<dbReference type="GO" id="GO:0004519">
    <property type="term" value="F:endonuclease activity"/>
    <property type="evidence" value="ECO:0007669"/>
    <property type="project" value="UniProtKB-KW"/>
</dbReference>
<evidence type="ECO:0000259" key="2">
    <source>
        <dbReference type="Pfam" id="PF19580"/>
    </source>
</evidence>
<keyword evidence="3" id="KW-0269">Exonuclease</keyword>
<keyword evidence="1" id="KW-0732">Signal</keyword>
<comment type="caution">
    <text evidence="3">The sequence shown here is derived from an EMBL/GenBank/DDBJ whole genome shotgun (WGS) entry which is preliminary data.</text>
</comment>
<keyword evidence="4" id="KW-1185">Reference proteome</keyword>
<dbReference type="PROSITE" id="PS51257">
    <property type="entry name" value="PROKAR_LIPOPROTEIN"/>
    <property type="match status" value="1"/>
</dbReference>
<feature type="signal peptide" evidence="1">
    <location>
        <begin position="1"/>
        <end position="21"/>
    </location>
</feature>
<dbReference type="EMBL" id="QKYV01000001">
    <property type="protein sequence ID" value="PZW44305.1"/>
    <property type="molecule type" value="Genomic_DNA"/>
</dbReference>
<dbReference type="PANTHER" id="PTHR42834">
    <property type="entry name" value="ENDONUCLEASE/EXONUCLEASE/PHOSPHATASE FAMILY PROTEIN (AFU_ORTHOLOGUE AFUA_3G09210)"/>
    <property type="match status" value="1"/>
</dbReference>
<keyword evidence="3" id="KW-0378">Hydrolase</keyword>
<protein>
    <submittedName>
        <fullName evidence="3">Endonuclease/Exonuclease/phosphatase family protein</fullName>
    </submittedName>
</protein>
<dbReference type="Proteomes" id="UP000249542">
    <property type="component" value="Unassembled WGS sequence"/>
</dbReference>
<accession>A0A2W7IGP7</accession>
<name>A0A2W7IGP7_9FLAO</name>
<dbReference type="PANTHER" id="PTHR42834:SF1">
    <property type="entry name" value="ENDONUCLEASE_EXONUCLEASE_PHOSPHATASE FAMILY PROTEIN (AFU_ORTHOLOGUE AFUA_3G09210)"/>
    <property type="match status" value="1"/>
</dbReference>
<dbReference type="GO" id="GO:0004527">
    <property type="term" value="F:exonuclease activity"/>
    <property type="evidence" value="ECO:0007669"/>
    <property type="project" value="UniProtKB-KW"/>
</dbReference>
<sequence length="361" mass="41061">MNKLLYFAAALLMFSCGSTQKTSENNNSKSNKEKTFKVNTVAFYNLENLFDAENDETIMDEYSPIMEMGEGLREGVYQKKLKNMAYVIPKIGADVSKNAPAVVGVCEAENRKVLEDLANQEALLPYDYGIVHFDSPDRRGIDVALLYQKKLFKVTNTNSHELLIYDANDPEKRVYTRDQLVVSGKLDGDDIHFIVNHWPSRSGGEARSRFKREKAAALNKEIIDSLHVIDPYAKIITMGDLNDGPYNTSVKEVLGAKAEMEDVELKGLYNPMENMQKKGIGTIAYRDSWDLFDQMILSKPLIEKDYSTYRFYKAGVYNPQFLSNPRGRYKGYPYRSFSDGGFSGGYSDHFPVYVHLIKEIQ</sequence>
<feature type="domain" description="Endonuclease/exonuclease/phosphatase" evidence="2">
    <location>
        <begin position="40"/>
        <end position="358"/>
    </location>
</feature>
<dbReference type="Gene3D" id="3.60.10.10">
    <property type="entry name" value="Endonuclease/exonuclease/phosphatase"/>
    <property type="match status" value="1"/>
</dbReference>
<dbReference type="RefSeq" id="WP_245924715.1">
    <property type="nucleotide sequence ID" value="NZ_QKYV01000001.1"/>
</dbReference>
<evidence type="ECO:0000313" key="4">
    <source>
        <dbReference type="Proteomes" id="UP000249542"/>
    </source>
</evidence>
<keyword evidence="3" id="KW-0255">Endonuclease</keyword>
<dbReference type="SUPFAM" id="SSF56219">
    <property type="entry name" value="DNase I-like"/>
    <property type="match status" value="1"/>
</dbReference>
<gene>
    <name evidence="3" type="ORF">LX95_00640</name>
</gene>